<comment type="caution">
    <text evidence="1">The sequence shown here is derived from an EMBL/GenBank/DDBJ whole genome shotgun (WGS) entry which is preliminary data.</text>
</comment>
<evidence type="ECO:0000313" key="2">
    <source>
        <dbReference type="Proteomes" id="UP000266677"/>
    </source>
</evidence>
<dbReference type="Proteomes" id="UP000266677">
    <property type="component" value="Unassembled WGS sequence"/>
</dbReference>
<evidence type="ECO:0000313" key="1">
    <source>
        <dbReference type="EMBL" id="RJO77672.1"/>
    </source>
</evidence>
<proteinExistence type="predicted"/>
<accession>A0A3A4KLC7</accession>
<keyword evidence="2" id="KW-1185">Reference proteome</keyword>
<dbReference type="EMBL" id="QZFU01000015">
    <property type="protein sequence ID" value="RJO77672.1"/>
    <property type="molecule type" value="Genomic_DNA"/>
</dbReference>
<organism evidence="1 2">
    <name type="scientific">Nocardia panacis</name>
    <dbReference type="NCBI Taxonomy" id="2340916"/>
    <lineage>
        <taxon>Bacteria</taxon>
        <taxon>Bacillati</taxon>
        <taxon>Actinomycetota</taxon>
        <taxon>Actinomycetes</taxon>
        <taxon>Mycobacteriales</taxon>
        <taxon>Nocardiaceae</taxon>
        <taxon>Nocardia</taxon>
    </lineage>
</organism>
<name>A0A3A4KLC7_9NOCA</name>
<dbReference type="AlphaFoldDB" id="A0A3A4KLC7"/>
<reference evidence="1" key="1">
    <citation type="submission" date="2018-09" db="EMBL/GenBank/DDBJ databases">
        <title>YIM PH21274 draft genome.</title>
        <authorList>
            <person name="Miao C."/>
        </authorList>
    </citation>
    <scope>NUCLEOTIDE SEQUENCE [LARGE SCALE GENOMIC DNA]</scope>
    <source>
        <strain evidence="1">YIM PH 21724</strain>
    </source>
</reference>
<sequence length="84" mass="9000">MLVAFGLAVLLAELLVAVLGCGGTTDVDHPAPVGGFTIAEAHRATQQHRECSPRECECVREAWRTLVLAGRCAPTGELHRMLYG</sequence>
<gene>
    <name evidence="1" type="ORF">D5S18_08035</name>
</gene>
<protein>
    <submittedName>
        <fullName evidence="1">Uncharacterized protein</fullName>
    </submittedName>
</protein>